<dbReference type="AlphaFoldDB" id="A0A6A4RQ02"/>
<proteinExistence type="predicted"/>
<name>A0A6A4RQ02_9RHOB</name>
<evidence type="ECO:0000313" key="3">
    <source>
        <dbReference type="Proteomes" id="UP000441586"/>
    </source>
</evidence>
<protein>
    <submittedName>
        <fullName evidence="2">Uncharacterized protein</fullName>
    </submittedName>
</protein>
<dbReference type="Proteomes" id="UP000441586">
    <property type="component" value="Unassembled WGS sequence"/>
</dbReference>
<feature type="transmembrane region" description="Helical" evidence="1">
    <location>
        <begin position="80"/>
        <end position="101"/>
    </location>
</feature>
<evidence type="ECO:0000256" key="1">
    <source>
        <dbReference type="SAM" id="Phobius"/>
    </source>
</evidence>
<keyword evidence="1" id="KW-1133">Transmembrane helix</keyword>
<accession>A0A6A4RQ02</accession>
<gene>
    <name evidence="2" type="ORF">GP644_02440</name>
</gene>
<dbReference type="EMBL" id="WSFO01000001">
    <property type="protein sequence ID" value="KAE9632652.1"/>
    <property type="molecule type" value="Genomic_DNA"/>
</dbReference>
<sequence>MIALQIIQPTGTIDMPKKRGELSGFLTLLIVFWPAGLWVIGFLVAQVAQASGCKIWAKGPEECLVFGADVGEYLYPLWSLGFYLLGVFLWVPIGLIILGILRFTIRKA</sequence>
<comment type="caution">
    <text evidence="2">The sequence shown here is derived from an EMBL/GenBank/DDBJ whole genome shotgun (WGS) entry which is preliminary data.</text>
</comment>
<dbReference type="RefSeq" id="WP_158976766.1">
    <property type="nucleotide sequence ID" value="NZ_WSFO01000001.1"/>
</dbReference>
<keyword evidence="1" id="KW-0812">Transmembrane</keyword>
<organism evidence="2 3">
    <name type="scientific">Parasedimentitalea maritima</name>
    <dbReference type="NCBI Taxonomy" id="2578117"/>
    <lineage>
        <taxon>Bacteria</taxon>
        <taxon>Pseudomonadati</taxon>
        <taxon>Pseudomonadota</taxon>
        <taxon>Alphaproteobacteria</taxon>
        <taxon>Rhodobacterales</taxon>
        <taxon>Paracoccaceae</taxon>
        <taxon>Parasedimentitalea</taxon>
    </lineage>
</organism>
<evidence type="ECO:0000313" key="2">
    <source>
        <dbReference type="EMBL" id="KAE9632652.1"/>
    </source>
</evidence>
<keyword evidence="1" id="KW-0472">Membrane</keyword>
<feature type="transmembrane region" description="Helical" evidence="1">
    <location>
        <begin position="25"/>
        <end position="48"/>
    </location>
</feature>
<reference evidence="2 3" key="1">
    <citation type="submission" date="2019-12" db="EMBL/GenBank/DDBJ databases">
        <authorList>
            <person name="Zhang Y.-J."/>
        </authorList>
    </citation>
    <scope>NUCLEOTIDE SEQUENCE [LARGE SCALE GENOMIC DNA]</scope>
    <source>
        <strain evidence="2 3">H18S-6</strain>
    </source>
</reference>